<organism evidence="3 4">
    <name type="scientific">Streptomyces noursei</name>
    <name type="common">Streptomyces albulus</name>
    <dbReference type="NCBI Taxonomy" id="1971"/>
    <lineage>
        <taxon>Bacteria</taxon>
        <taxon>Bacillati</taxon>
        <taxon>Actinomycetota</taxon>
        <taxon>Actinomycetes</taxon>
        <taxon>Kitasatosporales</taxon>
        <taxon>Streptomycetaceae</taxon>
        <taxon>Streptomyces</taxon>
    </lineage>
</organism>
<evidence type="ECO:0000313" key="3">
    <source>
        <dbReference type="EMBL" id="GCB94315.1"/>
    </source>
</evidence>
<dbReference type="Proteomes" id="UP000288351">
    <property type="component" value="Unassembled WGS sequence"/>
</dbReference>
<proteinExistence type="predicted"/>
<reference evidence="3 4" key="1">
    <citation type="journal article" date="2019" name="Microbiol. Resour. Announc.">
        <title>Draft Genome Sequence of the Most Traditional epsilon-Poly-l-Lysine Producer, Streptomyces albulus NBRC14147.</title>
        <authorList>
            <person name="Yamanaka K."/>
            <person name="Hamano Y."/>
        </authorList>
    </citation>
    <scope>NUCLEOTIDE SEQUENCE [LARGE SCALE GENOMIC DNA]</scope>
    <source>
        <strain evidence="3 4">NBRC 14147</strain>
    </source>
</reference>
<feature type="region of interest" description="Disordered" evidence="1">
    <location>
        <begin position="21"/>
        <end position="123"/>
    </location>
</feature>
<evidence type="ECO:0000256" key="2">
    <source>
        <dbReference type="SAM" id="SignalP"/>
    </source>
</evidence>
<feature type="compositionally biased region" description="Polar residues" evidence="1">
    <location>
        <begin position="90"/>
        <end position="104"/>
    </location>
</feature>
<evidence type="ECO:0000313" key="4">
    <source>
        <dbReference type="Proteomes" id="UP000288351"/>
    </source>
</evidence>
<feature type="chain" id="PRO_5038786754" description="RdlA protein" evidence="2">
    <location>
        <begin position="25"/>
        <end position="167"/>
    </location>
</feature>
<comment type="caution">
    <text evidence="3">The sequence shown here is derived from an EMBL/GenBank/DDBJ whole genome shotgun (WGS) entry which is preliminary data.</text>
</comment>
<dbReference type="EMBL" id="BHXC01000007">
    <property type="protein sequence ID" value="GCB94315.1"/>
    <property type="molecule type" value="Genomic_DNA"/>
</dbReference>
<sequence>MRKLQQIALVVAAAGGLSTIGAGASQADAPAGYNGAATPTAPQPDSPQAAAWTASGATAHTYGTHGGPQQAAPQLAAPQQPAGPQAGPQVSPQLNPQLNPQLSPQVARLLPQSGPQDQNNLFRPYQECSPQSLLDANVPIGLLATPETHGFSCTQNNTQANAFATAR</sequence>
<keyword evidence="2" id="KW-0732">Signal</keyword>
<feature type="compositionally biased region" description="Low complexity" evidence="1">
    <location>
        <begin position="49"/>
        <end position="89"/>
    </location>
</feature>
<protein>
    <recommendedName>
        <fullName evidence="5">RdlA protein</fullName>
    </recommendedName>
</protein>
<feature type="signal peptide" evidence="2">
    <location>
        <begin position="1"/>
        <end position="24"/>
    </location>
</feature>
<accession>A0A401R9J4</accession>
<evidence type="ECO:0008006" key="5">
    <source>
        <dbReference type="Google" id="ProtNLM"/>
    </source>
</evidence>
<dbReference type="AlphaFoldDB" id="A0A401R9J4"/>
<dbReference type="RefSeq" id="WP_016575046.1">
    <property type="nucleotide sequence ID" value="NZ_BHXC01000007.1"/>
</dbReference>
<name>A0A401R9J4_STRNR</name>
<gene>
    <name evidence="3" type="ORF">SALB_07114</name>
</gene>
<evidence type="ECO:0000256" key="1">
    <source>
        <dbReference type="SAM" id="MobiDB-lite"/>
    </source>
</evidence>